<dbReference type="AlphaFoldDB" id="A0A9P6HIP1"/>
<evidence type="ECO:0000256" key="1">
    <source>
        <dbReference type="SAM" id="Phobius"/>
    </source>
</evidence>
<sequence>MSSVQIVATTVSSETSPRTRTVAGSWDLIPSTAIPEAGSSTIISGTLVPVELPITPPQVSTHAPHQSLQLVEVDPFDNFFGISHSSPSSRIGGTRESRHDITLPPYHGEELPAYSRWDEEAGAKEPPTLAMYMFKYGFLFPIFWILGSLVLCIPLRAPAGWEPTKTAEERAELIAHMRQTEKKWARRCLVALVSFIIIIIIVVALAVWSATRY</sequence>
<protein>
    <recommendedName>
        <fullName evidence="4">Transmembrane protein</fullName>
    </recommendedName>
</protein>
<keyword evidence="1" id="KW-0812">Transmembrane</keyword>
<evidence type="ECO:0000313" key="2">
    <source>
        <dbReference type="EMBL" id="KAF9787870.1"/>
    </source>
</evidence>
<proteinExistence type="predicted"/>
<reference evidence="2" key="1">
    <citation type="journal article" date="2020" name="Nat. Commun.">
        <title>Large-scale genome sequencing of mycorrhizal fungi provides insights into the early evolution of symbiotic traits.</title>
        <authorList>
            <person name="Miyauchi S."/>
            <person name="Kiss E."/>
            <person name="Kuo A."/>
            <person name="Drula E."/>
            <person name="Kohler A."/>
            <person name="Sanchez-Garcia M."/>
            <person name="Morin E."/>
            <person name="Andreopoulos B."/>
            <person name="Barry K.W."/>
            <person name="Bonito G."/>
            <person name="Buee M."/>
            <person name="Carver A."/>
            <person name="Chen C."/>
            <person name="Cichocki N."/>
            <person name="Clum A."/>
            <person name="Culley D."/>
            <person name="Crous P.W."/>
            <person name="Fauchery L."/>
            <person name="Girlanda M."/>
            <person name="Hayes R.D."/>
            <person name="Keri Z."/>
            <person name="LaButti K."/>
            <person name="Lipzen A."/>
            <person name="Lombard V."/>
            <person name="Magnuson J."/>
            <person name="Maillard F."/>
            <person name="Murat C."/>
            <person name="Nolan M."/>
            <person name="Ohm R.A."/>
            <person name="Pangilinan J."/>
            <person name="Pereira M.F."/>
            <person name="Perotto S."/>
            <person name="Peter M."/>
            <person name="Pfister S."/>
            <person name="Riley R."/>
            <person name="Sitrit Y."/>
            <person name="Stielow J.B."/>
            <person name="Szollosi G."/>
            <person name="Zifcakova L."/>
            <person name="Stursova M."/>
            <person name="Spatafora J.W."/>
            <person name="Tedersoo L."/>
            <person name="Vaario L.M."/>
            <person name="Yamada A."/>
            <person name="Yan M."/>
            <person name="Wang P."/>
            <person name="Xu J."/>
            <person name="Bruns T."/>
            <person name="Baldrian P."/>
            <person name="Vilgalys R."/>
            <person name="Dunand C."/>
            <person name="Henrissat B."/>
            <person name="Grigoriev I.V."/>
            <person name="Hibbett D."/>
            <person name="Nagy L.G."/>
            <person name="Martin F.M."/>
        </authorList>
    </citation>
    <scope>NUCLEOTIDE SEQUENCE</scope>
    <source>
        <strain evidence="2">UH-Tt-Lm1</strain>
    </source>
</reference>
<evidence type="ECO:0008006" key="4">
    <source>
        <dbReference type="Google" id="ProtNLM"/>
    </source>
</evidence>
<dbReference type="Proteomes" id="UP000736335">
    <property type="component" value="Unassembled WGS sequence"/>
</dbReference>
<evidence type="ECO:0000313" key="3">
    <source>
        <dbReference type="Proteomes" id="UP000736335"/>
    </source>
</evidence>
<dbReference type="EMBL" id="WIUZ02000004">
    <property type="protein sequence ID" value="KAF9787870.1"/>
    <property type="molecule type" value="Genomic_DNA"/>
</dbReference>
<reference evidence="2" key="2">
    <citation type="submission" date="2020-11" db="EMBL/GenBank/DDBJ databases">
        <authorList>
            <consortium name="DOE Joint Genome Institute"/>
            <person name="Kuo A."/>
            <person name="Miyauchi S."/>
            <person name="Kiss E."/>
            <person name="Drula E."/>
            <person name="Kohler A."/>
            <person name="Sanchez-Garcia M."/>
            <person name="Andreopoulos B."/>
            <person name="Barry K.W."/>
            <person name="Bonito G."/>
            <person name="Buee M."/>
            <person name="Carver A."/>
            <person name="Chen C."/>
            <person name="Cichocki N."/>
            <person name="Clum A."/>
            <person name="Culley D."/>
            <person name="Crous P.W."/>
            <person name="Fauchery L."/>
            <person name="Girlanda M."/>
            <person name="Hayes R."/>
            <person name="Keri Z."/>
            <person name="Labutti K."/>
            <person name="Lipzen A."/>
            <person name="Lombard V."/>
            <person name="Magnuson J."/>
            <person name="Maillard F."/>
            <person name="Morin E."/>
            <person name="Murat C."/>
            <person name="Nolan M."/>
            <person name="Ohm R."/>
            <person name="Pangilinan J."/>
            <person name="Pereira M."/>
            <person name="Perotto S."/>
            <person name="Peter M."/>
            <person name="Riley R."/>
            <person name="Sitrit Y."/>
            <person name="Stielow B."/>
            <person name="Szollosi G."/>
            <person name="Zifcakova L."/>
            <person name="Stursova M."/>
            <person name="Spatafora J.W."/>
            <person name="Tedersoo L."/>
            <person name="Vaario L.-M."/>
            <person name="Yamada A."/>
            <person name="Yan M."/>
            <person name="Wang P."/>
            <person name="Xu J."/>
            <person name="Bruns T."/>
            <person name="Baldrian P."/>
            <person name="Vilgalys R."/>
            <person name="Henrissat B."/>
            <person name="Grigoriev I.V."/>
            <person name="Hibbett D."/>
            <person name="Nagy L.G."/>
            <person name="Martin F.M."/>
        </authorList>
    </citation>
    <scope>NUCLEOTIDE SEQUENCE</scope>
    <source>
        <strain evidence="2">UH-Tt-Lm1</strain>
    </source>
</reference>
<gene>
    <name evidence="2" type="ORF">BJ322DRAFT_587480</name>
</gene>
<keyword evidence="3" id="KW-1185">Reference proteome</keyword>
<feature type="transmembrane region" description="Helical" evidence="1">
    <location>
        <begin position="136"/>
        <end position="155"/>
    </location>
</feature>
<organism evidence="2 3">
    <name type="scientific">Thelephora terrestris</name>
    <dbReference type="NCBI Taxonomy" id="56493"/>
    <lineage>
        <taxon>Eukaryota</taxon>
        <taxon>Fungi</taxon>
        <taxon>Dikarya</taxon>
        <taxon>Basidiomycota</taxon>
        <taxon>Agaricomycotina</taxon>
        <taxon>Agaricomycetes</taxon>
        <taxon>Thelephorales</taxon>
        <taxon>Thelephoraceae</taxon>
        <taxon>Thelephora</taxon>
    </lineage>
</organism>
<name>A0A9P6HIP1_9AGAM</name>
<accession>A0A9P6HIP1</accession>
<dbReference type="OrthoDB" id="3358294at2759"/>
<keyword evidence="1" id="KW-0472">Membrane</keyword>
<keyword evidence="1" id="KW-1133">Transmembrane helix</keyword>
<feature type="transmembrane region" description="Helical" evidence="1">
    <location>
        <begin position="188"/>
        <end position="210"/>
    </location>
</feature>
<comment type="caution">
    <text evidence="2">The sequence shown here is derived from an EMBL/GenBank/DDBJ whole genome shotgun (WGS) entry which is preliminary data.</text>
</comment>